<keyword evidence="1" id="KW-0812">Transmembrane</keyword>
<dbReference type="EMBL" id="JACHNX010000013">
    <property type="protein sequence ID" value="MBB4610710.1"/>
    <property type="molecule type" value="Genomic_DNA"/>
</dbReference>
<protein>
    <submittedName>
        <fullName evidence="3">DUF2254 domain-containing protein</fullName>
    </submittedName>
    <submittedName>
        <fullName evidence="2">Membrane protein</fullName>
    </submittedName>
</protein>
<evidence type="ECO:0000313" key="4">
    <source>
        <dbReference type="Proteomes" id="UP000584663"/>
    </source>
</evidence>
<feature type="transmembrane region" description="Helical" evidence="1">
    <location>
        <begin position="145"/>
        <end position="169"/>
    </location>
</feature>
<dbReference type="Pfam" id="PF10011">
    <property type="entry name" value="DUF2254"/>
    <property type="match status" value="1"/>
</dbReference>
<evidence type="ECO:0000313" key="5">
    <source>
        <dbReference type="Proteomes" id="UP000704529"/>
    </source>
</evidence>
<reference evidence="2 4" key="1">
    <citation type="submission" date="2020-08" db="EMBL/GenBank/DDBJ databases">
        <title>Genomic Encyclopedia of Type Strains, Phase IV (KMG-IV): sequencing the most valuable type-strain genomes for metagenomic binning, comparative biology and taxonomic classification.</title>
        <authorList>
            <person name="Goeker M."/>
        </authorList>
    </citation>
    <scope>NUCLEOTIDE SEQUENCE [LARGE SCALE GENOMIC DNA]</scope>
    <source>
        <strain evidence="2 4">DSM 14562</strain>
    </source>
</reference>
<dbReference type="EMBL" id="JAFHKU010000109">
    <property type="protein sequence ID" value="MBN3557198.1"/>
    <property type="molecule type" value="Genomic_DNA"/>
</dbReference>
<gene>
    <name evidence="2" type="ORF">GGQ89_002944</name>
    <name evidence="3" type="ORF">JYA60_02995</name>
</gene>
<dbReference type="Proteomes" id="UP000584663">
    <property type="component" value="Unassembled WGS sequence"/>
</dbReference>
<dbReference type="InterPro" id="IPR018723">
    <property type="entry name" value="DUF2254_membrane"/>
</dbReference>
<dbReference type="AlphaFoldDB" id="A0AA40ZZE9"/>
<keyword evidence="4" id="KW-1185">Reference proteome</keyword>
<evidence type="ECO:0000313" key="2">
    <source>
        <dbReference type="EMBL" id="MBB4610710.1"/>
    </source>
</evidence>
<dbReference type="RefSeq" id="WP_184106189.1">
    <property type="nucleotide sequence ID" value="NZ_JACHNX010000013.1"/>
</dbReference>
<keyword evidence="1" id="KW-1133">Transmembrane helix</keyword>
<comment type="caution">
    <text evidence="3">The sequence shown here is derived from an EMBL/GenBank/DDBJ whole genome shotgun (WGS) entry which is preliminary data.</text>
</comment>
<feature type="transmembrane region" description="Helical" evidence="1">
    <location>
        <begin position="119"/>
        <end position="139"/>
    </location>
</feature>
<proteinExistence type="predicted"/>
<dbReference type="Proteomes" id="UP000704529">
    <property type="component" value="Unassembled WGS sequence"/>
</dbReference>
<keyword evidence="1" id="KW-0472">Membrane</keyword>
<feature type="transmembrane region" description="Helical" evidence="1">
    <location>
        <begin position="72"/>
        <end position="98"/>
    </location>
</feature>
<organism evidence="3 5">
    <name type="scientific">Sphingomonas yabuuchiae</name>
    <dbReference type="NCBI Taxonomy" id="172044"/>
    <lineage>
        <taxon>Bacteria</taxon>
        <taxon>Pseudomonadati</taxon>
        <taxon>Pseudomonadota</taxon>
        <taxon>Alphaproteobacteria</taxon>
        <taxon>Sphingomonadales</taxon>
        <taxon>Sphingomonadaceae</taxon>
        <taxon>Sphingomonas</taxon>
    </lineage>
</organism>
<accession>A0AA40ZZE9</accession>
<feature type="transmembrane region" description="Helical" evidence="1">
    <location>
        <begin position="21"/>
        <end position="42"/>
    </location>
</feature>
<reference evidence="3" key="2">
    <citation type="submission" date="2021-01" db="EMBL/GenBank/DDBJ databases">
        <title>Genome Sequencing of Type Strains.</title>
        <authorList>
            <person name="Lemaire J.F."/>
            <person name="Inderbitzin P."/>
            <person name="Collins S.B."/>
            <person name="Wespe N."/>
            <person name="Knight-Connoni V."/>
        </authorList>
    </citation>
    <scope>NUCLEOTIDE SEQUENCE</scope>
    <source>
        <strain evidence="3">DSM 14562</strain>
    </source>
</reference>
<sequence>MAQGPARQTVRTTIERLHRSLFEFIAVPALIVVAFVILAEAIDWLDNHAGPAHSWSPLRRWLAQYVGDTQSAIGVLTAIAGSLFTVTSITFSILILAVQQGATVLNSQIVDHYLRRSSNRAWFGFFVGISLFALITLVQTTHTRAPIFGVMMSTILGAVALFALILLIYGTIDQMRPATLIEAMVDTAVAARQRQLPLLTVSKAPNGQATGTVVPAPLSGHLARVNISALQALLARHPDLRIAIHPAIGDFVTIGHPLASLSHADDDIVQTVGAAMVLTRKRDIADDAGYSLHHLHTIGWTAISTARSDPAVGSITVQALRDLAVAWRQDPPRASSDARLTYDDRLPLQLVDTIESLMVASSESRQHQTMALILDTLAAILPVMPNVQRRAMPSVMRTAAQLAASHTRTRVMGQALAQCEQACRRHGLHDEAAILSDVVCSQSPV</sequence>
<evidence type="ECO:0000256" key="1">
    <source>
        <dbReference type="SAM" id="Phobius"/>
    </source>
</evidence>
<evidence type="ECO:0000313" key="3">
    <source>
        <dbReference type="EMBL" id="MBN3557198.1"/>
    </source>
</evidence>
<name>A0AA40ZZE9_9SPHN</name>